<keyword evidence="2" id="KW-1185">Reference proteome</keyword>
<reference evidence="1 2" key="1">
    <citation type="submission" date="2018-11" db="EMBL/GenBank/DDBJ databases">
        <authorList>
            <consortium name="Pathogen Informatics"/>
        </authorList>
    </citation>
    <scope>NUCLEOTIDE SEQUENCE [LARGE SCALE GENOMIC DNA]</scope>
</reference>
<evidence type="ECO:0000313" key="1">
    <source>
        <dbReference type="EMBL" id="VDM76959.1"/>
    </source>
</evidence>
<sequence length="86" mass="9689">MILIFLLVGATLGIESERKLTLTEAERLKGAALYEYLKKQPKHFQVGDSPRGKEGMKNLIDPRYIHADRGAPRVKVSLADEELPEK</sequence>
<gene>
    <name evidence="1" type="ORF">SVUK_LOCUS11957</name>
</gene>
<dbReference type="EMBL" id="UYYB01098089">
    <property type="protein sequence ID" value="VDM76959.1"/>
    <property type="molecule type" value="Genomic_DNA"/>
</dbReference>
<accession>A0A3P7JAF9</accession>
<proteinExistence type="predicted"/>
<organism evidence="1 2">
    <name type="scientific">Strongylus vulgaris</name>
    <name type="common">Blood worm</name>
    <dbReference type="NCBI Taxonomy" id="40348"/>
    <lineage>
        <taxon>Eukaryota</taxon>
        <taxon>Metazoa</taxon>
        <taxon>Ecdysozoa</taxon>
        <taxon>Nematoda</taxon>
        <taxon>Chromadorea</taxon>
        <taxon>Rhabditida</taxon>
        <taxon>Rhabditina</taxon>
        <taxon>Rhabditomorpha</taxon>
        <taxon>Strongyloidea</taxon>
        <taxon>Strongylidae</taxon>
        <taxon>Strongylus</taxon>
    </lineage>
</organism>
<name>A0A3P7JAF9_STRVU</name>
<evidence type="ECO:0000313" key="2">
    <source>
        <dbReference type="Proteomes" id="UP000270094"/>
    </source>
</evidence>
<protein>
    <submittedName>
        <fullName evidence="1">Uncharacterized protein</fullName>
    </submittedName>
</protein>
<dbReference type="Proteomes" id="UP000270094">
    <property type="component" value="Unassembled WGS sequence"/>
</dbReference>
<dbReference type="AlphaFoldDB" id="A0A3P7JAF9"/>